<evidence type="ECO:0000313" key="2">
    <source>
        <dbReference type="EMBL" id="KAJ8337202.1"/>
    </source>
</evidence>
<proteinExistence type="predicted"/>
<name>A0A9Q1IEY7_SYNKA</name>
<accession>A0A9Q1IEY7</accession>
<reference evidence="2" key="1">
    <citation type="journal article" date="2023" name="Science">
        <title>Genome structures resolve the early diversification of teleost fishes.</title>
        <authorList>
            <person name="Parey E."/>
            <person name="Louis A."/>
            <person name="Montfort J."/>
            <person name="Bouchez O."/>
            <person name="Roques C."/>
            <person name="Iampietro C."/>
            <person name="Lluch J."/>
            <person name="Castinel A."/>
            <person name="Donnadieu C."/>
            <person name="Desvignes T."/>
            <person name="Floi Bucao C."/>
            <person name="Jouanno E."/>
            <person name="Wen M."/>
            <person name="Mejri S."/>
            <person name="Dirks R."/>
            <person name="Jansen H."/>
            <person name="Henkel C."/>
            <person name="Chen W.J."/>
            <person name="Zahm M."/>
            <person name="Cabau C."/>
            <person name="Klopp C."/>
            <person name="Thompson A.W."/>
            <person name="Robinson-Rechavi M."/>
            <person name="Braasch I."/>
            <person name="Lecointre G."/>
            <person name="Bobe J."/>
            <person name="Postlethwait J.H."/>
            <person name="Berthelot C."/>
            <person name="Roest Crollius H."/>
            <person name="Guiguen Y."/>
        </authorList>
    </citation>
    <scope>NUCLEOTIDE SEQUENCE</scope>
    <source>
        <strain evidence="2">WJC10195</strain>
    </source>
</reference>
<comment type="caution">
    <text evidence="2">The sequence shown here is derived from an EMBL/GenBank/DDBJ whole genome shotgun (WGS) entry which is preliminary data.</text>
</comment>
<evidence type="ECO:0000256" key="1">
    <source>
        <dbReference type="SAM" id="MobiDB-lite"/>
    </source>
</evidence>
<gene>
    <name evidence="2" type="ORF">SKAU_G00384220</name>
</gene>
<feature type="region of interest" description="Disordered" evidence="1">
    <location>
        <begin position="1"/>
        <end position="21"/>
    </location>
</feature>
<feature type="compositionally biased region" description="Basic and acidic residues" evidence="1">
    <location>
        <begin position="1"/>
        <end position="10"/>
    </location>
</feature>
<protein>
    <submittedName>
        <fullName evidence="2">Uncharacterized protein</fullName>
    </submittedName>
</protein>
<dbReference type="EMBL" id="JAINUF010000019">
    <property type="protein sequence ID" value="KAJ8337202.1"/>
    <property type="molecule type" value="Genomic_DNA"/>
</dbReference>
<dbReference type="AlphaFoldDB" id="A0A9Q1IEY7"/>
<sequence>MKCSAHREPDDALLLPKGKDQFSFPSVGVERALSRTQVRAVGSAHRWPQLVLPQSEPPHINVPCRPPLGHHSKSQTQSPERGQCRPGDGQLSRR</sequence>
<keyword evidence="3" id="KW-1185">Reference proteome</keyword>
<evidence type="ECO:0000313" key="3">
    <source>
        <dbReference type="Proteomes" id="UP001152622"/>
    </source>
</evidence>
<feature type="region of interest" description="Disordered" evidence="1">
    <location>
        <begin position="52"/>
        <end position="94"/>
    </location>
</feature>
<dbReference type="Proteomes" id="UP001152622">
    <property type="component" value="Chromosome 19"/>
</dbReference>
<organism evidence="2 3">
    <name type="scientific">Synaphobranchus kaupii</name>
    <name type="common">Kaup's arrowtooth eel</name>
    <dbReference type="NCBI Taxonomy" id="118154"/>
    <lineage>
        <taxon>Eukaryota</taxon>
        <taxon>Metazoa</taxon>
        <taxon>Chordata</taxon>
        <taxon>Craniata</taxon>
        <taxon>Vertebrata</taxon>
        <taxon>Euteleostomi</taxon>
        <taxon>Actinopterygii</taxon>
        <taxon>Neopterygii</taxon>
        <taxon>Teleostei</taxon>
        <taxon>Anguilliformes</taxon>
        <taxon>Synaphobranchidae</taxon>
        <taxon>Synaphobranchus</taxon>
    </lineage>
</organism>